<organism evidence="2 3">
    <name type="scientific">Rhamnusium bicolor</name>
    <dbReference type="NCBI Taxonomy" id="1586634"/>
    <lineage>
        <taxon>Eukaryota</taxon>
        <taxon>Metazoa</taxon>
        <taxon>Ecdysozoa</taxon>
        <taxon>Arthropoda</taxon>
        <taxon>Hexapoda</taxon>
        <taxon>Insecta</taxon>
        <taxon>Pterygota</taxon>
        <taxon>Neoptera</taxon>
        <taxon>Endopterygota</taxon>
        <taxon>Coleoptera</taxon>
        <taxon>Polyphaga</taxon>
        <taxon>Cucujiformia</taxon>
        <taxon>Chrysomeloidea</taxon>
        <taxon>Cerambycidae</taxon>
        <taxon>Lepturinae</taxon>
        <taxon>Rhagiini</taxon>
        <taxon>Rhamnusium</taxon>
    </lineage>
</organism>
<evidence type="ECO:0000313" key="2">
    <source>
        <dbReference type="EMBL" id="KAJ8926933.1"/>
    </source>
</evidence>
<dbReference type="EMBL" id="JANEYF010005770">
    <property type="protein sequence ID" value="KAJ8926933.1"/>
    <property type="molecule type" value="Genomic_DNA"/>
</dbReference>
<reference evidence="2" key="1">
    <citation type="journal article" date="2023" name="Insect Mol. Biol.">
        <title>Genome sequencing provides insights into the evolution of gene families encoding plant cell wall-degrading enzymes in longhorned beetles.</title>
        <authorList>
            <person name="Shin N.R."/>
            <person name="Okamura Y."/>
            <person name="Kirsch R."/>
            <person name="Pauchet Y."/>
        </authorList>
    </citation>
    <scope>NUCLEOTIDE SEQUENCE</scope>
    <source>
        <strain evidence="2">RBIC_L_NR</strain>
    </source>
</reference>
<dbReference type="AlphaFoldDB" id="A0AAV8WKB6"/>
<proteinExistence type="predicted"/>
<feature type="region of interest" description="Disordered" evidence="1">
    <location>
        <begin position="1"/>
        <end position="26"/>
    </location>
</feature>
<evidence type="ECO:0000313" key="3">
    <source>
        <dbReference type="Proteomes" id="UP001162156"/>
    </source>
</evidence>
<comment type="caution">
    <text evidence="2">The sequence shown here is derived from an EMBL/GenBank/DDBJ whole genome shotgun (WGS) entry which is preliminary data.</text>
</comment>
<accession>A0AAV8WKB6</accession>
<evidence type="ECO:0000256" key="1">
    <source>
        <dbReference type="SAM" id="MobiDB-lite"/>
    </source>
</evidence>
<dbReference type="Proteomes" id="UP001162156">
    <property type="component" value="Unassembled WGS sequence"/>
</dbReference>
<name>A0AAV8WKB6_9CUCU</name>
<keyword evidence="3" id="KW-1185">Reference proteome</keyword>
<gene>
    <name evidence="2" type="ORF">NQ314_020785</name>
</gene>
<feature type="compositionally biased region" description="Basic and acidic residues" evidence="1">
    <location>
        <begin position="10"/>
        <end position="26"/>
    </location>
</feature>
<protein>
    <submittedName>
        <fullName evidence="2">Uncharacterized protein</fullName>
    </submittedName>
</protein>
<sequence>MIPIRAKMRPIGDRLREKNKENKGGKKEFKVKCFEREEFDFHFDEELDQEVPTGRQNTFSNEW</sequence>